<dbReference type="EC" id="4.2.1.1" evidence="3 9"/>
<evidence type="ECO:0000256" key="5">
    <source>
        <dbReference type="ARBA" id="ARBA00022729"/>
    </source>
</evidence>
<evidence type="ECO:0000256" key="6">
    <source>
        <dbReference type="ARBA" id="ARBA00022833"/>
    </source>
</evidence>
<dbReference type="CDD" id="cd03117">
    <property type="entry name" value="alpha_CA_IV_XV_like"/>
    <property type="match status" value="1"/>
</dbReference>
<dbReference type="Pfam" id="PF00194">
    <property type="entry name" value="Carb_anhydrase"/>
    <property type="match status" value="1"/>
</dbReference>
<dbReference type="Proteomes" id="UP001314229">
    <property type="component" value="Unassembled WGS sequence"/>
</dbReference>
<evidence type="ECO:0000256" key="9">
    <source>
        <dbReference type="RuleBase" id="RU367011"/>
    </source>
</evidence>
<sequence length="341" mass="36689">MSNRGGFRPAAGCVEPIKRGRMRLYSCWLTQRRTGASKMNWFVAAFAVCALVPGVHCASDSVDDAQWPVIAAEFCNGTRQSPINIVSASAKGDSNLVEFTFRNFSSTSALKKIKNTGKTVKVTLASHVGISGGGLSESYDSLQFHLHWGNGSSVPGSEHTVNGKRYPMELHIVNSKSSLNGNTTLAVADSTGLAALGFFIEEMSGNATGQPESWKNLTSYLTSITEKDQSATIAAGFSLDDLLVGVDRSKYYRYLGSLTTPNCNEAVVWTVFKDTIKVSKDLIDLFSTTVRISNSTSHLMTNVYRNVQAAQSVTTQAKSSVSSTCYSLGLMTLSIALGLRT</sequence>
<gene>
    <name evidence="11" type="ORF">FSCOSCO3_A000320</name>
</gene>
<dbReference type="PROSITE" id="PS51144">
    <property type="entry name" value="ALPHA_CA_2"/>
    <property type="match status" value="1"/>
</dbReference>
<dbReference type="InterPro" id="IPR036398">
    <property type="entry name" value="CA_dom_sf"/>
</dbReference>
<keyword evidence="12" id="KW-1185">Reference proteome</keyword>
<dbReference type="GO" id="GO:0008270">
    <property type="term" value="F:zinc ion binding"/>
    <property type="evidence" value="ECO:0007669"/>
    <property type="project" value="UniProtKB-UniRule"/>
</dbReference>
<evidence type="ECO:0000256" key="4">
    <source>
        <dbReference type="ARBA" id="ARBA00022723"/>
    </source>
</evidence>
<name>A0AAV1P0G9_SCOSC</name>
<keyword evidence="5" id="KW-0732">Signal</keyword>
<evidence type="ECO:0000256" key="8">
    <source>
        <dbReference type="ARBA" id="ARBA00023239"/>
    </source>
</evidence>
<keyword evidence="4 9" id="KW-0479">Metal-binding</keyword>
<keyword evidence="6 9" id="KW-0862">Zinc</keyword>
<comment type="similarity">
    <text evidence="2 9">Belongs to the alpha-carbonic anhydrase family.</text>
</comment>
<dbReference type="FunFam" id="3.10.200.10:FF:000003">
    <property type="entry name" value="Carbonic anhydrase 12"/>
    <property type="match status" value="1"/>
</dbReference>
<dbReference type="SUPFAM" id="SSF51069">
    <property type="entry name" value="Carbonic anhydrase"/>
    <property type="match status" value="1"/>
</dbReference>
<evidence type="ECO:0000313" key="11">
    <source>
        <dbReference type="EMBL" id="CAK6964247.1"/>
    </source>
</evidence>
<dbReference type="PANTHER" id="PTHR18952">
    <property type="entry name" value="CARBONIC ANHYDRASE"/>
    <property type="match status" value="1"/>
</dbReference>
<evidence type="ECO:0000256" key="7">
    <source>
        <dbReference type="ARBA" id="ARBA00023180"/>
    </source>
</evidence>
<evidence type="ECO:0000313" key="12">
    <source>
        <dbReference type="Proteomes" id="UP001314229"/>
    </source>
</evidence>
<evidence type="ECO:0000256" key="1">
    <source>
        <dbReference type="ARBA" id="ARBA00001947"/>
    </source>
</evidence>
<evidence type="ECO:0000256" key="2">
    <source>
        <dbReference type="ARBA" id="ARBA00010718"/>
    </source>
</evidence>
<feature type="domain" description="Alpha-carbonic anhydrase" evidence="10">
    <location>
        <begin position="54"/>
        <end position="319"/>
    </location>
</feature>
<evidence type="ECO:0000256" key="3">
    <source>
        <dbReference type="ARBA" id="ARBA00012925"/>
    </source>
</evidence>
<dbReference type="Gene3D" id="3.10.200.10">
    <property type="entry name" value="Alpha carbonic anhydrase"/>
    <property type="match status" value="1"/>
</dbReference>
<dbReference type="InterPro" id="IPR001148">
    <property type="entry name" value="CA_dom"/>
</dbReference>
<accession>A0AAV1P0G9</accession>
<organism evidence="11 12">
    <name type="scientific">Scomber scombrus</name>
    <name type="common">Atlantic mackerel</name>
    <name type="synonym">Scomber vernalis</name>
    <dbReference type="NCBI Taxonomy" id="13677"/>
    <lineage>
        <taxon>Eukaryota</taxon>
        <taxon>Metazoa</taxon>
        <taxon>Chordata</taxon>
        <taxon>Craniata</taxon>
        <taxon>Vertebrata</taxon>
        <taxon>Euteleostomi</taxon>
        <taxon>Actinopterygii</taxon>
        <taxon>Neopterygii</taxon>
        <taxon>Teleostei</taxon>
        <taxon>Neoteleostei</taxon>
        <taxon>Acanthomorphata</taxon>
        <taxon>Pelagiaria</taxon>
        <taxon>Scombriformes</taxon>
        <taxon>Scombridae</taxon>
        <taxon>Scomber</taxon>
    </lineage>
</organism>
<keyword evidence="7" id="KW-0325">Glycoprotein</keyword>
<comment type="caution">
    <text evidence="11">The sequence shown here is derived from an EMBL/GenBank/DDBJ whole genome shotgun (WGS) entry which is preliminary data.</text>
</comment>
<dbReference type="SMART" id="SM01057">
    <property type="entry name" value="Carb_anhydrase"/>
    <property type="match status" value="1"/>
</dbReference>
<dbReference type="InterPro" id="IPR041874">
    <property type="entry name" value="CA4/CA15"/>
</dbReference>
<dbReference type="EMBL" id="CAWUFR010000070">
    <property type="protein sequence ID" value="CAK6964247.1"/>
    <property type="molecule type" value="Genomic_DNA"/>
</dbReference>
<reference evidence="11 12" key="1">
    <citation type="submission" date="2024-01" db="EMBL/GenBank/DDBJ databases">
        <authorList>
            <person name="Alioto T."/>
            <person name="Alioto T."/>
            <person name="Gomez Garrido J."/>
        </authorList>
    </citation>
    <scope>NUCLEOTIDE SEQUENCE [LARGE SCALE GENOMIC DNA]</scope>
</reference>
<comment type="function">
    <text evidence="9">Reversible hydration of carbon dioxide.</text>
</comment>
<comment type="cofactor">
    <cofactor evidence="1 9">
        <name>Zn(2+)</name>
        <dbReference type="ChEBI" id="CHEBI:29105"/>
    </cofactor>
</comment>
<comment type="catalytic activity">
    <reaction evidence="9">
        <text>hydrogencarbonate + H(+) = CO2 + H2O</text>
        <dbReference type="Rhea" id="RHEA:10748"/>
        <dbReference type="ChEBI" id="CHEBI:15377"/>
        <dbReference type="ChEBI" id="CHEBI:15378"/>
        <dbReference type="ChEBI" id="CHEBI:16526"/>
        <dbReference type="ChEBI" id="CHEBI:17544"/>
        <dbReference type="EC" id="4.2.1.1"/>
    </reaction>
</comment>
<dbReference type="AlphaFoldDB" id="A0AAV1P0G9"/>
<proteinExistence type="inferred from homology"/>
<dbReference type="PROSITE" id="PS00162">
    <property type="entry name" value="ALPHA_CA_1"/>
    <property type="match status" value="1"/>
</dbReference>
<keyword evidence="8 9" id="KW-0456">Lyase</keyword>
<dbReference type="InterPro" id="IPR023561">
    <property type="entry name" value="Carbonic_anhydrase_a-class"/>
</dbReference>
<protein>
    <recommendedName>
        <fullName evidence="3 9">Carbonic anhydrase</fullName>
        <ecNumber evidence="3 9">4.2.1.1</ecNumber>
    </recommendedName>
</protein>
<evidence type="ECO:0000259" key="10">
    <source>
        <dbReference type="PROSITE" id="PS51144"/>
    </source>
</evidence>
<dbReference type="PANTHER" id="PTHR18952:SF200">
    <property type="entry name" value="CARBONIC ANHYDRASE"/>
    <property type="match status" value="1"/>
</dbReference>
<dbReference type="GO" id="GO:0004089">
    <property type="term" value="F:carbonate dehydratase activity"/>
    <property type="evidence" value="ECO:0007669"/>
    <property type="project" value="UniProtKB-UniRule"/>
</dbReference>
<dbReference type="GO" id="GO:0005886">
    <property type="term" value="C:plasma membrane"/>
    <property type="evidence" value="ECO:0007669"/>
    <property type="project" value="TreeGrafter"/>
</dbReference>
<dbReference type="InterPro" id="IPR018338">
    <property type="entry name" value="Carbonic_anhydrase_a-class_CS"/>
</dbReference>